<dbReference type="Proteomes" id="UP001328107">
    <property type="component" value="Unassembled WGS sequence"/>
</dbReference>
<keyword evidence="2" id="KW-0472">Membrane</keyword>
<dbReference type="Pfam" id="PF03125">
    <property type="entry name" value="Sre"/>
    <property type="match status" value="1"/>
</dbReference>
<feature type="transmembrane region" description="Helical" evidence="2">
    <location>
        <begin position="41"/>
        <end position="60"/>
    </location>
</feature>
<feature type="transmembrane region" description="Helical" evidence="2">
    <location>
        <begin position="106"/>
        <end position="122"/>
    </location>
</feature>
<proteinExistence type="inferred from homology"/>
<dbReference type="GO" id="GO:0016020">
    <property type="term" value="C:membrane"/>
    <property type="evidence" value="ECO:0007669"/>
    <property type="project" value="InterPro"/>
</dbReference>
<keyword evidence="2" id="KW-1133">Transmembrane helix</keyword>
<reference evidence="4" key="1">
    <citation type="submission" date="2022-10" db="EMBL/GenBank/DDBJ databases">
        <title>Genome assembly of Pristionchus species.</title>
        <authorList>
            <person name="Yoshida K."/>
            <person name="Sommer R.J."/>
        </authorList>
    </citation>
    <scope>NUCLEOTIDE SEQUENCE [LARGE SCALE GENOMIC DNA]</scope>
    <source>
        <strain evidence="4">RS5460</strain>
    </source>
</reference>
<evidence type="ECO:0000313" key="3">
    <source>
        <dbReference type="EMBL" id="GMR45595.1"/>
    </source>
</evidence>
<evidence type="ECO:0008006" key="5">
    <source>
        <dbReference type="Google" id="ProtNLM"/>
    </source>
</evidence>
<protein>
    <recommendedName>
        <fullName evidence="5">G protein-coupled receptor</fullName>
    </recommendedName>
</protein>
<keyword evidence="4" id="KW-1185">Reference proteome</keyword>
<evidence type="ECO:0000256" key="2">
    <source>
        <dbReference type="SAM" id="Phobius"/>
    </source>
</evidence>
<feature type="transmembrane region" description="Helical" evidence="2">
    <location>
        <begin position="72"/>
        <end position="94"/>
    </location>
</feature>
<dbReference type="InterPro" id="IPR004151">
    <property type="entry name" value="7TM_GPCR_serpentine_rcpt_Sre"/>
</dbReference>
<evidence type="ECO:0000313" key="4">
    <source>
        <dbReference type="Proteomes" id="UP001328107"/>
    </source>
</evidence>
<sequence length="194" mass="22400">MNLRFFYPDPDLLTVYGPANETYWLMLLVRSDLPNITQYKVVYYFAVIIEIISLLSRYVLQIRGFLRFWKLRAIHVNFLLIIAEMYSSVGLGIIARLLTILYETRILHVSVILLLIVLYISGLESAPIPFLAILRQAAHVTAFYVLIVVAIERTFATVYVADYIREASEIARILPASGVIPPCQLRNWLRDSYR</sequence>
<comment type="similarity">
    <text evidence="1">Belongs to the nematode receptor-like protein sre family.</text>
</comment>
<keyword evidence="2" id="KW-0812">Transmembrane</keyword>
<gene>
    <name evidence="3" type="ORF">PMAYCL1PPCAC_15790</name>
</gene>
<comment type="caution">
    <text evidence="3">The sequence shown here is derived from an EMBL/GenBank/DDBJ whole genome shotgun (WGS) entry which is preliminary data.</text>
</comment>
<accession>A0AAN5CJP0</accession>
<evidence type="ECO:0000256" key="1">
    <source>
        <dbReference type="ARBA" id="ARBA00006803"/>
    </source>
</evidence>
<dbReference type="PANTHER" id="PTHR23128">
    <property type="entry name" value="SERPENTINE RECEPTOR, CLASS E (EPSILON)-RELATED"/>
    <property type="match status" value="1"/>
</dbReference>
<dbReference type="GO" id="GO:0007606">
    <property type="term" value="P:sensory perception of chemical stimulus"/>
    <property type="evidence" value="ECO:0007669"/>
    <property type="project" value="InterPro"/>
</dbReference>
<dbReference type="EMBL" id="BTRK01000004">
    <property type="protein sequence ID" value="GMR45595.1"/>
    <property type="molecule type" value="Genomic_DNA"/>
</dbReference>
<name>A0AAN5CJP0_9BILA</name>
<feature type="transmembrane region" description="Helical" evidence="2">
    <location>
        <begin position="142"/>
        <end position="164"/>
    </location>
</feature>
<dbReference type="PANTHER" id="PTHR23128:SF132">
    <property type="entry name" value="SERPENTINE RECEPTOR, CLASS E (EPSILON)-RELATED"/>
    <property type="match status" value="1"/>
</dbReference>
<dbReference type="AlphaFoldDB" id="A0AAN5CJP0"/>
<organism evidence="3 4">
    <name type="scientific">Pristionchus mayeri</name>
    <dbReference type="NCBI Taxonomy" id="1317129"/>
    <lineage>
        <taxon>Eukaryota</taxon>
        <taxon>Metazoa</taxon>
        <taxon>Ecdysozoa</taxon>
        <taxon>Nematoda</taxon>
        <taxon>Chromadorea</taxon>
        <taxon>Rhabditida</taxon>
        <taxon>Rhabditina</taxon>
        <taxon>Diplogasteromorpha</taxon>
        <taxon>Diplogasteroidea</taxon>
        <taxon>Neodiplogasteridae</taxon>
        <taxon>Pristionchus</taxon>
    </lineage>
</organism>